<dbReference type="Gene3D" id="3.80.10.10">
    <property type="entry name" value="Ribonuclease Inhibitor"/>
    <property type="match status" value="1"/>
</dbReference>
<sequence length="503" mass="56001">MCPQQCCHGTDERTEKGQLTELISGLGVQDLAPMSVSLSHSLSRYKLKFSPDKESLSGRKYLLVLDNIQIEDEAEWSKLREPLSGGVRGSKVLVTTRSQSVARLMGTSLDCYALQALPTDACWALFQEFAFPEGGGEAYPILNEIGLDIVRKSEGIPLAAKVFGSLLRSDRDEMEWRIVSDGLSHSGPEGWASWMEKLVHQWIAEGLIPSPGDGTYRKMEDIGNEYFNDFLRMSLFEGVSNCEDGRIEDFRMKYLIRNPVPQKMYYGEVELFCEMGWRATIVCNDLSSAAFNDFLIKKSCSLHLISRGNDLTKMIQSLFKSLGHVRVLNLSNCGITTLHKSVGDLIYLRYLDLSNNLMSRLPETICDLLNLQSLDLSSFHALEALRSLNIVKCIGLESLPSGLALVSSLHNLAIRGCPKIKELPDWIGNLVSLRSLAISECENIKLLPDGKQRLRELQHLSIRGCPDLEARCQKDTGEDWHKISHIPSMCMGSSNTAASSSSS</sequence>
<evidence type="ECO:0000256" key="3">
    <source>
        <dbReference type="ARBA" id="ARBA00022741"/>
    </source>
</evidence>
<comment type="caution">
    <text evidence="9">The sequence shown here is derived from an EMBL/GenBank/DDBJ whole genome shotgun (WGS) entry which is preliminary data.</text>
</comment>
<dbReference type="SUPFAM" id="SSF52058">
    <property type="entry name" value="L domain-like"/>
    <property type="match status" value="1"/>
</dbReference>
<dbReference type="Pfam" id="PF23559">
    <property type="entry name" value="WHD_DRP"/>
    <property type="match status" value="1"/>
</dbReference>
<keyword evidence="1" id="KW-0433">Leucine-rich repeat</keyword>
<proteinExistence type="predicted"/>
<dbReference type="EMBL" id="WHWC01000003">
    <property type="protein sequence ID" value="KAG8386957.1"/>
    <property type="molecule type" value="Genomic_DNA"/>
</dbReference>
<dbReference type="InterPro" id="IPR055414">
    <property type="entry name" value="LRR_R13L4/SHOC2-like"/>
</dbReference>
<keyword evidence="4" id="KW-0611">Plant defense</keyword>
<evidence type="ECO:0000313" key="9">
    <source>
        <dbReference type="EMBL" id="KAG8386957.1"/>
    </source>
</evidence>
<evidence type="ECO:0000259" key="8">
    <source>
        <dbReference type="Pfam" id="PF23598"/>
    </source>
</evidence>
<evidence type="ECO:0000313" key="10">
    <source>
        <dbReference type="Proteomes" id="UP000826271"/>
    </source>
</evidence>
<name>A0AAV6Y3W8_9LAMI</name>
<evidence type="ECO:0008006" key="11">
    <source>
        <dbReference type="Google" id="ProtNLM"/>
    </source>
</evidence>
<reference evidence="9" key="1">
    <citation type="submission" date="2019-10" db="EMBL/GenBank/DDBJ databases">
        <authorList>
            <person name="Zhang R."/>
            <person name="Pan Y."/>
            <person name="Wang J."/>
            <person name="Ma R."/>
            <person name="Yu S."/>
        </authorList>
    </citation>
    <scope>NUCLEOTIDE SEQUENCE</scope>
    <source>
        <strain evidence="9">LA-IB0</strain>
        <tissue evidence="9">Leaf</tissue>
    </source>
</reference>
<feature type="domain" description="Disease resistance R13L4/SHOC-2-like LRR" evidence="8">
    <location>
        <begin position="317"/>
        <end position="489"/>
    </location>
</feature>
<feature type="domain" description="Disease resistance protein winged helix" evidence="7">
    <location>
        <begin position="188"/>
        <end position="257"/>
    </location>
</feature>
<dbReference type="Gene3D" id="1.10.8.430">
    <property type="entry name" value="Helical domain of apoptotic protease-activating factors"/>
    <property type="match status" value="1"/>
</dbReference>
<organism evidence="9 10">
    <name type="scientific">Buddleja alternifolia</name>
    <dbReference type="NCBI Taxonomy" id="168488"/>
    <lineage>
        <taxon>Eukaryota</taxon>
        <taxon>Viridiplantae</taxon>
        <taxon>Streptophyta</taxon>
        <taxon>Embryophyta</taxon>
        <taxon>Tracheophyta</taxon>
        <taxon>Spermatophyta</taxon>
        <taxon>Magnoliopsida</taxon>
        <taxon>eudicotyledons</taxon>
        <taxon>Gunneridae</taxon>
        <taxon>Pentapetalae</taxon>
        <taxon>asterids</taxon>
        <taxon>lamiids</taxon>
        <taxon>Lamiales</taxon>
        <taxon>Scrophulariaceae</taxon>
        <taxon>Buddlejeae</taxon>
        <taxon>Buddleja</taxon>
    </lineage>
</organism>
<dbReference type="InterPro" id="IPR027417">
    <property type="entry name" value="P-loop_NTPase"/>
</dbReference>
<feature type="domain" description="NB-ARC" evidence="6">
    <location>
        <begin position="55"/>
        <end position="132"/>
    </location>
</feature>
<dbReference type="GO" id="GO:0043531">
    <property type="term" value="F:ADP binding"/>
    <property type="evidence" value="ECO:0007669"/>
    <property type="project" value="InterPro"/>
</dbReference>
<dbReference type="Pfam" id="PF23598">
    <property type="entry name" value="LRR_14"/>
    <property type="match status" value="1"/>
</dbReference>
<dbReference type="InterPro" id="IPR032675">
    <property type="entry name" value="LRR_dom_sf"/>
</dbReference>
<protein>
    <recommendedName>
        <fullName evidence="11">NB-ARC domain-containing protein</fullName>
    </recommendedName>
</protein>
<dbReference type="Gene3D" id="3.40.50.300">
    <property type="entry name" value="P-loop containing nucleotide triphosphate hydrolases"/>
    <property type="match status" value="1"/>
</dbReference>
<evidence type="ECO:0000259" key="7">
    <source>
        <dbReference type="Pfam" id="PF23559"/>
    </source>
</evidence>
<keyword evidence="2" id="KW-0677">Repeat</keyword>
<dbReference type="InterPro" id="IPR058922">
    <property type="entry name" value="WHD_DRP"/>
</dbReference>
<dbReference type="SUPFAM" id="SSF52540">
    <property type="entry name" value="P-loop containing nucleoside triphosphate hydrolases"/>
    <property type="match status" value="1"/>
</dbReference>
<gene>
    <name evidence="9" type="ORF">BUALT_Bualt03G0202700</name>
</gene>
<dbReference type="Proteomes" id="UP000826271">
    <property type="component" value="Unassembled WGS sequence"/>
</dbReference>
<dbReference type="Pfam" id="PF00931">
    <property type="entry name" value="NB-ARC"/>
    <property type="match status" value="1"/>
</dbReference>
<keyword evidence="3" id="KW-0547">Nucleotide-binding</keyword>
<evidence type="ECO:0000256" key="5">
    <source>
        <dbReference type="ARBA" id="ARBA00022840"/>
    </source>
</evidence>
<dbReference type="PRINTS" id="PR00364">
    <property type="entry name" value="DISEASERSIST"/>
</dbReference>
<keyword evidence="5" id="KW-0067">ATP-binding</keyword>
<evidence type="ECO:0000256" key="2">
    <source>
        <dbReference type="ARBA" id="ARBA00022737"/>
    </source>
</evidence>
<evidence type="ECO:0000256" key="1">
    <source>
        <dbReference type="ARBA" id="ARBA00022614"/>
    </source>
</evidence>
<dbReference type="PANTHER" id="PTHR36766">
    <property type="entry name" value="PLANT BROAD-SPECTRUM MILDEW RESISTANCE PROTEIN RPW8"/>
    <property type="match status" value="1"/>
</dbReference>
<dbReference type="GO" id="GO:0006952">
    <property type="term" value="P:defense response"/>
    <property type="evidence" value="ECO:0007669"/>
    <property type="project" value="UniProtKB-KW"/>
</dbReference>
<dbReference type="AlphaFoldDB" id="A0AAV6Y3W8"/>
<dbReference type="InterPro" id="IPR042197">
    <property type="entry name" value="Apaf_helical"/>
</dbReference>
<accession>A0AAV6Y3W8</accession>
<keyword evidence="10" id="KW-1185">Reference proteome</keyword>
<dbReference type="PANTHER" id="PTHR36766:SF70">
    <property type="entry name" value="DISEASE RESISTANCE PROTEIN RGA4"/>
    <property type="match status" value="1"/>
</dbReference>
<evidence type="ECO:0000256" key="4">
    <source>
        <dbReference type="ARBA" id="ARBA00022821"/>
    </source>
</evidence>
<dbReference type="InterPro" id="IPR002182">
    <property type="entry name" value="NB-ARC"/>
</dbReference>
<evidence type="ECO:0000259" key="6">
    <source>
        <dbReference type="Pfam" id="PF00931"/>
    </source>
</evidence>